<proteinExistence type="predicted"/>
<evidence type="ECO:0000313" key="1">
    <source>
        <dbReference type="EMBL" id="CAD74409.1"/>
    </source>
</evidence>
<dbReference type="Proteomes" id="UP000001025">
    <property type="component" value="Chromosome"/>
</dbReference>
<protein>
    <submittedName>
        <fullName evidence="1">Uncharacterized protein</fullName>
    </submittedName>
</protein>
<dbReference type="AlphaFoldDB" id="Q7URD1"/>
<name>Q7URD1_RHOBA</name>
<gene>
    <name evidence="1" type="ordered locus">RB5742</name>
</gene>
<dbReference type="EMBL" id="BX294142">
    <property type="protein sequence ID" value="CAD74409.1"/>
    <property type="molecule type" value="Genomic_DNA"/>
</dbReference>
<evidence type="ECO:0000313" key="2">
    <source>
        <dbReference type="Proteomes" id="UP000001025"/>
    </source>
</evidence>
<sequence length="56" mass="6030">MGGHLGQNVGVLFVFKKVFGFARVPSATILARGNHSTATAHWRIGITNLNCILLSH</sequence>
<keyword evidence="2" id="KW-1185">Reference proteome</keyword>
<dbReference type="InParanoid" id="Q7URD1"/>
<reference evidence="1 2" key="1">
    <citation type="journal article" date="2003" name="Proc. Natl. Acad. Sci. U.S.A.">
        <title>Complete genome sequence of the marine planctomycete Pirellula sp. strain 1.</title>
        <authorList>
            <person name="Gloeckner F.O."/>
            <person name="Kube M."/>
            <person name="Bauer M."/>
            <person name="Teeling H."/>
            <person name="Lombardot T."/>
            <person name="Ludwig W."/>
            <person name="Gade D."/>
            <person name="Beck A."/>
            <person name="Borzym K."/>
            <person name="Heitmann K."/>
            <person name="Rabus R."/>
            <person name="Schlesner H."/>
            <person name="Amann R."/>
            <person name="Reinhardt R."/>
        </authorList>
    </citation>
    <scope>NUCLEOTIDE SEQUENCE [LARGE SCALE GENOMIC DNA]</scope>
    <source>
        <strain evidence="2">DSM 10527 / NCIMB 13988 / SH1</strain>
    </source>
</reference>
<dbReference type="STRING" id="243090.RB5742"/>
<dbReference type="EnsemblBacteria" id="CAD74409">
    <property type="protein sequence ID" value="CAD74409"/>
    <property type="gene ID" value="RB5742"/>
</dbReference>
<dbReference type="KEGG" id="rba:RB5742"/>
<dbReference type="HOGENOM" id="CLU_3011295_0_0_0"/>
<accession>Q7URD1</accession>
<organism evidence="1 2">
    <name type="scientific">Rhodopirellula baltica (strain DSM 10527 / NCIMB 13988 / SH1)</name>
    <dbReference type="NCBI Taxonomy" id="243090"/>
    <lineage>
        <taxon>Bacteria</taxon>
        <taxon>Pseudomonadati</taxon>
        <taxon>Planctomycetota</taxon>
        <taxon>Planctomycetia</taxon>
        <taxon>Pirellulales</taxon>
        <taxon>Pirellulaceae</taxon>
        <taxon>Rhodopirellula</taxon>
    </lineage>
</organism>